<reference evidence="2" key="1">
    <citation type="journal article" date="2014" name="Front. Microbiol.">
        <title>High frequency of phylogenetically diverse reductive dehalogenase-homologous genes in deep subseafloor sedimentary metagenomes.</title>
        <authorList>
            <person name="Kawai M."/>
            <person name="Futagami T."/>
            <person name="Toyoda A."/>
            <person name="Takaki Y."/>
            <person name="Nishi S."/>
            <person name="Hori S."/>
            <person name="Arai W."/>
            <person name="Tsubouchi T."/>
            <person name="Morono Y."/>
            <person name="Uchiyama I."/>
            <person name="Ito T."/>
            <person name="Fujiyama A."/>
            <person name="Inagaki F."/>
            <person name="Takami H."/>
        </authorList>
    </citation>
    <scope>NUCLEOTIDE SEQUENCE</scope>
    <source>
        <strain evidence="2">Expedition CK06-06</strain>
    </source>
</reference>
<dbReference type="EMBL" id="BARS01016236">
    <property type="protein sequence ID" value="GAF98786.1"/>
    <property type="molecule type" value="Genomic_DNA"/>
</dbReference>
<accession>X0UHJ7</accession>
<feature type="transmembrane region" description="Helical" evidence="1">
    <location>
        <begin position="119"/>
        <end position="142"/>
    </location>
</feature>
<feature type="non-terminal residue" evidence="2">
    <location>
        <position position="197"/>
    </location>
</feature>
<evidence type="ECO:0000256" key="1">
    <source>
        <dbReference type="SAM" id="Phobius"/>
    </source>
</evidence>
<gene>
    <name evidence="2" type="ORF">S01H1_26754</name>
</gene>
<organism evidence="2">
    <name type="scientific">marine sediment metagenome</name>
    <dbReference type="NCBI Taxonomy" id="412755"/>
    <lineage>
        <taxon>unclassified sequences</taxon>
        <taxon>metagenomes</taxon>
        <taxon>ecological metagenomes</taxon>
    </lineage>
</organism>
<keyword evidence="1" id="KW-0472">Membrane</keyword>
<name>X0UHJ7_9ZZZZ</name>
<sequence length="197" mass="21646">MFGIAMGAFLFFVNICDSLEIPLLCETDCVSNCTQTVVKTLNNSVINTTDNITWNNDSNLLNLTTNLTNSTLNITIPDVTPNLTSGNLRNITSLYSRNPIMPTPENNEITTSKMTSGEAVAISIACVFMFIGCVVGSAWYIVYKPNPIKKMVTNSTRSDPIPIKLTPDELELCQINPILKASENNFFLKAVEIIKDA</sequence>
<dbReference type="AlphaFoldDB" id="X0UHJ7"/>
<keyword evidence="1" id="KW-1133">Transmembrane helix</keyword>
<protein>
    <submittedName>
        <fullName evidence="2">Uncharacterized protein</fullName>
    </submittedName>
</protein>
<keyword evidence="1" id="KW-0812">Transmembrane</keyword>
<evidence type="ECO:0000313" key="2">
    <source>
        <dbReference type="EMBL" id="GAF98786.1"/>
    </source>
</evidence>
<proteinExistence type="predicted"/>
<comment type="caution">
    <text evidence="2">The sequence shown here is derived from an EMBL/GenBank/DDBJ whole genome shotgun (WGS) entry which is preliminary data.</text>
</comment>